<dbReference type="NCBIfam" id="TIGR05002">
    <property type="entry name" value="NxxGxxAF_repeat"/>
    <property type="match status" value="1"/>
</dbReference>
<dbReference type="KEGG" id="cyc:PCC7424_4592"/>
<dbReference type="HOGENOM" id="CLU_515559_0_0_3"/>
<evidence type="ECO:0000313" key="1">
    <source>
        <dbReference type="EMBL" id="ACK72954.1"/>
    </source>
</evidence>
<dbReference type="EMBL" id="CP001291">
    <property type="protein sequence ID" value="ACK72954.1"/>
    <property type="molecule type" value="Genomic_DNA"/>
</dbReference>
<accession>B7KAI0</accession>
<reference evidence="2" key="1">
    <citation type="journal article" date="2011" name="MBio">
        <title>Novel metabolic attributes of the genus Cyanothece, comprising a group of unicellular nitrogen-fixing Cyanobacteria.</title>
        <authorList>
            <person name="Bandyopadhyay A."/>
            <person name="Elvitigala T."/>
            <person name="Welsh E."/>
            <person name="Stockel J."/>
            <person name="Liberton M."/>
            <person name="Min H."/>
            <person name="Sherman L.A."/>
            <person name="Pakrasi H.B."/>
        </authorList>
    </citation>
    <scope>NUCLEOTIDE SEQUENCE [LARGE SCALE GENOMIC DNA]</scope>
    <source>
        <strain evidence="2">PCC 7424</strain>
    </source>
</reference>
<evidence type="ECO:0000313" key="2">
    <source>
        <dbReference type="Proteomes" id="UP000002384"/>
    </source>
</evidence>
<organism evidence="1 2">
    <name type="scientific">Gloeothece citriformis (strain PCC 7424)</name>
    <name type="common">Cyanothece sp. (strain PCC 7424)</name>
    <dbReference type="NCBI Taxonomy" id="65393"/>
    <lineage>
        <taxon>Bacteria</taxon>
        <taxon>Bacillati</taxon>
        <taxon>Cyanobacteriota</taxon>
        <taxon>Cyanophyceae</taxon>
        <taxon>Oscillatoriophycideae</taxon>
        <taxon>Chroococcales</taxon>
        <taxon>Aphanothecaceae</taxon>
        <taxon>Gloeothece</taxon>
        <taxon>Gloeothece citriformis</taxon>
    </lineage>
</organism>
<protein>
    <submittedName>
        <fullName evidence="1">Uncharacterized protein</fullName>
    </submittedName>
</protein>
<gene>
    <name evidence="1" type="ordered locus">PCC7424_4592</name>
</gene>
<proteinExistence type="predicted"/>
<keyword evidence="2" id="KW-1185">Reference proteome</keyword>
<dbReference type="InterPro" id="IPR055876">
    <property type="entry name" value="DUF7453"/>
</dbReference>
<sequence length="528" mass="56986">MNNPIKTFSFTKIAENNRNFDGFEWGDFQNSPAINDKGTVAFDVNLLNIDGVGIFTGDGKKITREYIATPEYPGGPNASSLGLDINNKGILVFSISDGFFDTDILVSRNGEVSAVGNGFLANPVSINNRGTVAFAQGDSRNPTSHTVETVSPNGQSTIIASSFDEESGSVLFAPEGASINDRGQVAFKNEVAGIFVGKQGKPTNTFKTIADGSGQFDRFDFLPDINNKGIVAFSAKLDDGSSGIFLGNTKKPTNDTITIVDSQGLFDSFQDVALSDKGEIAFEASLDTGEFGIFTGDDPIADKVIAIGDLLFGSTVTGLDFFIEGLNNSGQIAFSAELENGTEVVVRANPTNPTKDYLIEAENFNLETYKVENTSVASNGKLISLLNGGNAGSAATQFTGNSGYYDILVGYYDEIDGKSLFNFKVNNYLKDQWKADQKLDPKGYVATRQNFTEHLISGISLQTGDILKLEGFRDQEEYARIDYLKLIPSKENRRGLNNLENITFCSDSLLSPDSLENYGIANNDSFLS</sequence>
<name>B7KAI0_GLOC7</name>
<dbReference type="Pfam" id="PF24251">
    <property type="entry name" value="DUF7453"/>
    <property type="match status" value="1"/>
</dbReference>
<dbReference type="Gene3D" id="2.60.120.260">
    <property type="entry name" value="Galactose-binding domain-like"/>
    <property type="match status" value="1"/>
</dbReference>
<dbReference type="AlphaFoldDB" id="B7KAI0"/>
<dbReference type="OrthoDB" id="508097at2"/>
<dbReference type="Proteomes" id="UP000002384">
    <property type="component" value="Chromosome"/>
</dbReference>
<dbReference type="eggNOG" id="COG2755">
    <property type="taxonomic scope" value="Bacteria"/>
</dbReference>
<dbReference type="RefSeq" id="WP_015956537.1">
    <property type="nucleotide sequence ID" value="NC_011729.1"/>
</dbReference>
<dbReference type="STRING" id="65393.PCC7424_4592"/>